<feature type="region of interest" description="Disordered" evidence="1">
    <location>
        <begin position="1"/>
        <end position="174"/>
    </location>
</feature>
<sequence>RHRAQAAGRQLRLPLPAPELGHRGQRAAEAPRHRQAREAPRVAGRQGDRPARPRLQAQHRRHARGVLARPVGASAGGGRPRPGLRPRRRGRGAQAHLRRRLQAVGGRGRRRRRCGRARHGVARVRRDGSRRAGRPHARLAPGRRTQLPGSGARTRGRADLRGDRPSLAQRKRRL</sequence>
<proteinExistence type="predicted"/>
<feature type="non-terminal residue" evidence="2">
    <location>
        <position position="174"/>
    </location>
</feature>
<evidence type="ECO:0000256" key="1">
    <source>
        <dbReference type="SAM" id="MobiDB-lite"/>
    </source>
</evidence>
<evidence type="ECO:0000313" key="2">
    <source>
        <dbReference type="EMBL" id="CAA9471151.1"/>
    </source>
</evidence>
<feature type="compositionally biased region" description="Basic residues" evidence="1">
    <location>
        <begin position="82"/>
        <end position="123"/>
    </location>
</feature>
<dbReference type="EMBL" id="CADCVL010000127">
    <property type="protein sequence ID" value="CAA9471151.1"/>
    <property type="molecule type" value="Genomic_DNA"/>
</dbReference>
<dbReference type="GO" id="GO:0003979">
    <property type="term" value="F:UDP-glucose 6-dehydrogenase activity"/>
    <property type="evidence" value="ECO:0007669"/>
    <property type="project" value="UniProtKB-EC"/>
</dbReference>
<reference evidence="2" key="1">
    <citation type="submission" date="2020-02" db="EMBL/GenBank/DDBJ databases">
        <authorList>
            <person name="Meier V. D."/>
        </authorList>
    </citation>
    <scope>NUCLEOTIDE SEQUENCE</scope>
    <source>
        <strain evidence="2">AVDCRST_MAG65</strain>
    </source>
</reference>
<feature type="non-terminal residue" evidence="2">
    <location>
        <position position="1"/>
    </location>
</feature>
<organism evidence="2">
    <name type="scientific">uncultured Solirubrobacteraceae bacterium</name>
    <dbReference type="NCBI Taxonomy" id="1162706"/>
    <lineage>
        <taxon>Bacteria</taxon>
        <taxon>Bacillati</taxon>
        <taxon>Actinomycetota</taxon>
        <taxon>Thermoleophilia</taxon>
        <taxon>Solirubrobacterales</taxon>
        <taxon>Solirubrobacteraceae</taxon>
        <taxon>environmental samples</taxon>
    </lineage>
</organism>
<gene>
    <name evidence="2" type="ORF">AVDCRST_MAG65-772</name>
</gene>
<dbReference type="EC" id="1.1.1.22" evidence="2"/>
<feature type="compositionally biased region" description="Basic and acidic residues" evidence="1">
    <location>
        <begin position="29"/>
        <end position="51"/>
    </location>
</feature>
<protein>
    <submittedName>
        <fullName evidence="2">UDP-glucose 6-dehydrogenase</fullName>
        <ecNumber evidence="2">1.1.1.22</ecNumber>
    </submittedName>
</protein>
<name>A0A6J4RLZ2_9ACTN</name>
<keyword evidence="2" id="KW-0560">Oxidoreductase</keyword>
<dbReference type="AlphaFoldDB" id="A0A6J4RLZ2"/>
<accession>A0A6J4RLZ2</accession>